<protein>
    <submittedName>
        <fullName evidence="1">Uncharacterized protein</fullName>
    </submittedName>
</protein>
<dbReference type="AlphaFoldDB" id="A0A7W1XRZ7"/>
<sequence length="120" mass="14749">MSPIYDKHHDQFKDRLKRYVHLQAVEAAIVKDRLPIKTLKLGRVYDEWLDRLSYRIHQDLVKLRQYIQSHGEIVQIRQEKETRIVEYKYNGYLFKMEYLNRLMRVECEELLRAYAGLRKH</sequence>
<dbReference type="Proteomes" id="UP000538292">
    <property type="component" value="Unassembled WGS sequence"/>
</dbReference>
<evidence type="ECO:0000313" key="1">
    <source>
        <dbReference type="EMBL" id="MBA4601960.1"/>
    </source>
</evidence>
<dbReference type="InterPro" id="IPR058600">
    <property type="entry name" value="YhjD-like"/>
</dbReference>
<organism evidence="1 2">
    <name type="scientific">Thermoactinomyces mirandus</name>
    <dbReference type="NCBI Taxonomy" id="2756294"/>
    <lineage>
        <taxon>Bacteria</taxon>
        <taxon>Bacillati</taxon>
        <taxon>Bacillota</taxon>
        <taxon>Bacilli</taxon>
        <taxon>Bacillales</taxon>
        <taxon>Thermoactinomycetaceae</taxon>
        <taxon>Thermoactinomyces</taxon>
    </lineage>
</organism>
<name>A0A7W1XRZ7_9BACL</name>
<dbReference type="EMBL" id="JACEOL010000020">
    <property type="protein sequence ID" value="MBA4601960.1"/>
    <property type="molecule type" value="Genomic_DNA"/>
</dbReference>
<dbReference type="RefSeq" id="WP_181738986.1">
    <property type="nucleotide sequence ID" value="NZ_JACEOL010000020.1"/>
</dbReference>
<keyword evidence="2" id="KW-1185">Reference proteome</keyword>
<comment type="caution">
    <text evidence="1">The sequence shown here is derived from an EMBL/GenBank/DDBJ whole genome shotgun (WGS) entry which is preliminary data.</text>
</comment>
<gene>
    <name evidence="1" type="ORF">H2C83_06435</name>
</gene>
<dbReference type="Pfam" id="PF26325">
    <property type="entry name" value="YhjD"/>
    <property type="match status" value="1"/>
</dbReference>
<accession>A0A7W1XRZ7</accession>
<reference evidence="1 2" key="1">
    <citation type="submission" date="2020-07" db="EMBL/GenBank/DDBJ databases">
        <title>Thermoactinomyces phylogeny.</title>
        <authorList>
            <person name="Dunlap C."/>
        </authorList>
    </citation>
    <scope>NUCLEOTIDE SEQUENCE [LARGE SCALE GENOMIC DNA]</scope>
    <source>
        <strain evidence="1 2">AMNI-1</strain>
    </source>
</reference>
<proteinExistence type="predicted"/>
<evidence type="ECO:0000313" key="2">
    <source>
        <dbReference type="Proteomes" id="UP000538292"/>
    </source>
</evidence>